<dbReference type="PROSITE" id="PS50943">
    <property type="entry name" value="HTH_CROC1"/>
    <property type="match status" value="1"/>
</dbReference>
<accession>A0A4Y8TXY0</accession>
<dbReference type="SUPFAM" id="SSF47413">
    <property type="entry name" value="lambda repressor-like DNA-binding domains"/>
    <property type="match status" value="1"/>
</dbReference>
<name>A0A4Y8TXY0_9MICC</name>
<evidence type="ECO:0000313" key="2">
    <source>
        <dbReference type="EMBL" id="TFH57030.1"/>
    </source>
</evidence>
<reference evidence="2 3" key="1">
    <citation type="submission" date="2019-03" db="EMBL/GenBank/DDBJ databases">
        <title>Glutamicibacter sp. LJH19 genome.</title>
        <authorList>
            <person name="Sinai Borker S."/>
            <person name="Kumar R."/>
        </authorList>
    </citation>
    <scope>NUCLEOTIDE SEQUENCE [LARGE SCALE GENOMIC DNA]</scope>
    <source>
        <strain evidence="2 3">LJH19</strain>
    </source>
</reference>
<dbReference type="AlphaFoldDB" id="A0A4Y8TXY0"/>
<dbReference type="Pfam" id="PF01381">
    <property type="entry name" value="HTH_3"/>
    <property type="match status" value="1"/>
</dbReference>
<proteinExistence type="predicted"/>
<dbReference type="GO" id="GO:0003677">
    <property type="term" value="F:DNA binding"/>
    <property type="evidence" value="ECO:0007669"/>
    <property type="project" value="InterPro"/>
</dbReference>
<dbReference type="InterPro" id="IPR010982">
    <property type="entry name" value="Lambda_DNA-bd_dom_sf"/>
</dbReference>
<dbReference type="Proteomes" id="UP000297638">
    <property type="component" value="Unassembled WGS sequence"/>
</dbReference>
<organism evidence="2 3">
    <name type="scientific">Glutamicibacter arilaitensis</name>
    <dbReference type="NCBI Taxonomy" id="256701"/>
    <lineage>
        <taxon>Bacteria</taxon>
        <taxon>Bacillati</taxon>
        <taxon>Actinomycetota</taxon>
        <taxon>Actinomycetes</taxon>
        <taxon>Micrococcales</taxon>
        <taxon>Micrococcaceae</taxon>
        <taxon>Glutamicibacter</taxon>
    </lineage>
</organism>
<feature type="domain" description="HTH cro/C1-type" evidence="1">
    <location>
        <begin position="13"/>
        <end position="68"/>
    </location>
</feature>
<dbReference type="InterPro" id="IPR001387">
    <property type="entry name" value="Cro/C1-type_HTH"/>
</dbReference>
<dbReference type="CDD" id="cd00093">
    <property type="entry name" value="HTH_XRE"/>
    <property type="match status" value="1"/>
</dbReference>
<evidence type="ECO:0000313" key="3">
    <source>
        <dbReference type="Proteomes" id="UP000297638"/>
    </source>
</evidence>
<gene>
    <name evidence="2" type="ORF">EXY26_08545</name>
</gene>
<comment type="caution">
    <text evidence="2">The sequence shown here is derived from an EMBL/GenBank/DDBJ whole genome shotgun (WGS) entry which is preliminary data.</text>
</comment>
<dbReference type="SMART" id="SM00530">
    <property type="entry name" value="HTH_XRE"/>
    <property type="match status" value="1"/>
</dbReference>
<dbReference type="EMBL" id="SPDS01000001">
    <property type="protein sequence ID" value="TFH57030.1"/>
    <property type="molecule type" value="Genomic_DNA"/>
</dbReference>
<evidence type="ECO:0000259" key="1">
    <source>
        <dbReference type="PROSITE" id="PS50943"/>
    </source>
</evidence>
<sequence length="127" mass="13828">MSDINPTKLGKAVTKYRQRLGISASELARRTGLNTATITRTELGEIAQAKIETVHVLAQALGIPLTELLTESKIIDGQDFPAMTPYLRTKYKDLPPEAIREIEAHFETIAAKHGITGFDGPAPGDDE</sequence>
<protein>
    <submittedName>
        <fullName evidence="2">XRE family transcriptional regulator</fullName>
    </submittedName>
</protein>
<dbReference type="Gene3D" id="1.10.260.40">
    <property type="entry name" value="lambda repressor-like DNA-binding domains"/>
    <property type="match status" value="1"/>
</dbReference>
<dbReference type="RefSeq" id="WP_134780036.1">
    <property type="nucleotide sequence ID" value="NZ_JBQDTY010000003.1"/>
</dbReference>